<name>A0A1M5N6L9_9GAMM</name>
<keyword evidence="2" id="KW-1185">Reference proteome</keyword>
<dbReference type="EMBL" id="FQWZ01000003">
    <property type="protein sequence ID" value="SHG85107.1"/>
    <property type="molecule type" value="Genomic_DNA"/>
</dbReference>
<reference evidence="1 2" key="1">
    <citation type="submission" date="2016-11" db="EMBL/GenBank/DDBJ databases">
        <authorList>
            <person name="Jaros S."/>
            <person name="Januszkiewicz K."/>
            <person name="Wedrychowicz H."/>
        </authorList>
    </citation>
    <scope>NUCLEOTIDE SEQUENCE [LARGE SCALE GENOMIC DNA]</scope>
    <source>
        <strain evidence="1 2">CGMCC 1.7049</strain>
    </source>
</reference>
<organism evidence="1 2">
    <name type="scientific">Hydrocarboniphaga daqingensis</name>
    <dbReference type="NCBI Taxonomy" id="490188"/>
    <lineage>
        <taxon>Bacteria</taxon>
        <taxon>Pseudomonadati</taxon>
        <taxon>Pseudomonadota</taxon>
        <taxon>Gammaproteobacteria</taxon>
        <taxon>Nevskiales</taxon>
        <taxon>Nevskiaceae</taxon>
        <taxon>Hydrocarboniphaga</taxon>
    </lineage>
</organism>
<evidence type="ECO:0000313" key="1">
    <source>
        <dbReference type="EMBL" id="SHG85107.1"/>
    </source>
</evidence>
<evidence type="ECO:0000313" key="2">
    <source>
        <dbReference type="Proteomes" id="UP000199758"/>
    </source>
</evidence>
<dbReference type="AlphaFoldDB" id="A0A1M5N6L9"/>
<proteinExistence type="predicted"/>
<dbReference type="STRING" id="490188.SAMN04488068_1654"/>
<dbReference type="RefSeq" id="WP_139250180.1">
    <property type="nucleotide sequence ID" value="NZ_FQWZ01000003.1"/>
</dbReference>
<accession>A0A1M5N6L9</accession>
<gene>
    <name evidence="1" type="ORF">SAMN04488068_1654</name>
</gene>
<dbReference type="OrthoDB" id="739846at2"/>
<dbReference type="Proteomes" id="UP000199758">
    <property type="component" value="Unassembled WGS sequence"/>
</dbReference>
<protein>
    <submittedName>
        <fullName evidence="1">Uncharacterized protein</fullName>
    </submittedName>
</protein>
<sequence>MHLQIDQTQLARLAAMPETLKYEGEFGAELVTFIPFVYWCHCIGLFKGRKVSTYKGMRPLYYFLGDDQVIERDDTRHWVPFAQRKSPDQWLVLPNANEHTSVRSPMEYFPDYRSAFSTGELTFDKPLVVIHNKYNLEWNNEPPRNFFSLEDLEEMFNLLKGGYQVVYIRHGMGGVSQGYSLDHNQLMDFGDADLLTRHPEVLSFNALHERFKDRFSVNAFKAALYAKSYRFISVQGGGAYQCAMYSGSGLLIYHKDGPEIHHSYSKGFFTRTANPAPLLLVATNRAELMAGVQAIGSGFVFSGRFIPGSKHINRMKRLSPHRFKPKRPAKYGMAELPVHLVQ</sequence>